<dbReference type="InterPro" id="IPR039498">
    <property type="entry name" value="NTP_transf_5"/>
</dbReference>
<dbReference type="Pfam" id="PF14907">
    <property type="entry name" value="NTP_transf_5"/>
    <property type="match status" value="1"/>
</dbReference>
<dbReference type="SUPFAM" id="SSF51306">
    <property type="entry name" value="LexA/Signal peptidase"/>
    <property type="match status" value="1"/>
</dbReference>
<name>A0A2M8GLG7_9BACT</name>
<dbReference type="InterPro" id="IPR036286">
    <property type="entry name" value="LexA/Signal_pep-like_sf"/>
</dbReference>
<protein>
    <recommendedName>
        <fullName evidence="3">Signal peptidase I</fullName>
    </recommendedName>
</protein>
<accession>A0A2M8GLG7</accession>
<dbReference type="AlphaFoldDB" id="A0A2M8GLG7"/>
<dbReference type="GO" id="GO:0004252">
    <property type="term" value="F:serine-type endopeptidase activity"/>
    <property type="evidence" value="ECO:0007669"/>
    <property type="project" value="InterPro"/>
</dbReference>
<dbReference type="GO" id="GO:0006465">
    <property type="term" value="P:signal peptide processing"/>
    <property type="evidence" value="ECO:0007669"/>
    <property type="project" value="InterPro"/>
</dbReference>
<organism evidence="1 2">
    <name type="scientific">Candidatus Roizmanbacteria bacterium CG_4_8_14_3_um_filter_36_10</name>
    <dbReference type="NCBI Taxonomy" id="1974834"/>
    <lineage>
        <taxon>Bacteria</taxon>
        <taxon>Candidatus Roizmaniibacteriota</taxon>
    </lineage>
</organism>
<sequence>MLKWTVQKIINQLIKSHQIPLKSSGISMEPIFHENDVLYFKKIAFKSIKVNDIVSIKKGKQLISHRVIYKTNKYLVTKGDNNPISDGKIFPKQIIGKVYQVKRKGQIFDPEQLYLLQSTLYFQEIVKIKTKLDKQGINYVFLKGLPLHLYFEKTHPRRIYLDCDVLVDKKDFFKAEKILIKNGYRRYNQSLSKIHTFLRKKQIELPFYKTINGFSVVFDVHLDIDWMSQQLGRLEEFYPQKFIDQLTVDFLRTKRKVKINNEFFFILDTKYLILYLALHIFHHNFRGAFRYEFLNKVIKYSAPHSTKIHPGGVIWADLTIRTNDFKLNNFIYPVFVLLKKYYQTPIPKSFFTTIQPFNNVAMKQWNNVNIFDDEPRVHAGITRFTNLFVLSPNPLWKRLLILLNLQVIYSVFWVVAKKIDQILSTSFTMKLKPRSNSL</sequence>
<gene>
    <name evidence="1" type="ORF">CO007_04900</name>
</gene>
<evidence type="ECO:0008006" key="3">
    <source>
        <dbReference type="Google" id="ProtNLM"/>
    </source>
</evidence>
<comment type="caution">
    <text evidence="1">The sequence shown here is derived from an EMBL/GenBank/DDBJ whole genome shotgun (WGS) entry which is preliminary data.</text>
</comment>
<evidence type="ECO:0000313" key="1">
    <source>
        <dbReference type="EMBL" id="PJC81402.1"/>
    </source>
</evidence>
<proteinExistence type="predicted"/>
<dbReference type="Proteomes" id="UP000229370">
    <property type="component" value="Unassembled WGS sequence"/>
</dbReference>
<evidence type="ECO:0000313" key="2">
    <source>
        <dbReference type="Proteomes" id="UP000229370"/>
    </source>
</evidence>
<reference evidence="2" key="1">
    <citation type="submission" date="2017-09" db="EMBL/GenBank/DDBJ databases">
        <title>Depth-based differentiation of microbial function through sediment-hosted aquifers and enrichment of novel symbionts in the deep terrestrial subsurface.</title>
        <authorList>
            <person name="Probst A.J."/>
            <person name="Ladd B."/>
            <person name="Jarett J.K."/>
            <person name="Geller-Mcgrath D.E."/>
            <person name="Sieber C.M.K."/>
            <person name="Emerson J.B."/>
            <person name="Anantharaman K."/>
            <person name="Thomas B.C."/>
            <person name="Malmstrom R."/>
            <person name="Stieglmeier M."/>
            <person name="Klingl A."/>
            <person name="Woyke T."/>
            <person name="Ryan C.M."/>
            <person name="Banfield J.F."/>
        </authorList>
    </citation>
    <scope>NUCLEOTIDE SEQUENCE [LARGE SCALE GENOMIC DNA]</scope>
</reference>
<dbReference type="InterPro" id="IPR019533">
    <property type="entry name" value="Peptidase_S26"/>
</dbReference>
<dbReference type="EMBL" id="PFQK01000086">
    <property type="protein sequence ID" value="PJC81402.1"/>
    <property type="molecule type" value="Genomic_DNA"/>
</dbReference>
<dbReference type="CDD" id="cd06530">
    <property type="entry name" value="S26_SPase_I"/>
    <property type="match status" value="1"/>
</dbReference>